<evidence type="ECO:0000256" key="3">
    <source>
        <dbReference type="ARBA" id="ARBA00018132"/>
    </source>
</evidence>
<keyword evidence="10" id="KW-1185">Reference proteome</keyword>
<evidence type="ECO:0000256" key="5">
    <source>
        <dbReference type="SAM" id="MobiDB-lite"/>
    </source>
</evidence>
<evidence type="ECO:0000256" key="4">
    <source>
        <dbReference type="ARBA" id="ARBA00019201"/>
    </source>
</evidence>
<dbReference type="GO" id="GO:0032585">
    <property type="term" value="C:multivesicular body membrane"/>
    <property type="evidence" value="ECO:0007669"/>
    <property type="project" value="UniProtKB-SubCell"/>
</dbReference>
<evidence type="ECO:0000259" key="8">
    <source>
        <dbReference type="Pfam" id="PF19038"/>
    </source>
</evidence>
<evidence type="ECO:0000259" key="7">
    <source>
        <dbReference type="Pfam" id="PF19037"/>
    </source>
</evidence>
<sequence length="933" mass="103341">MSKPLRSTSLDLHAPNLILATDQPVATTSTSSAKDYSTVGTSTTSRPYFKSQPSIHLSLDHEAPAVYQVSSAASSVKSFILKTTVIPSGPNTPNEHSAAATAAAQGLSSEFGSGAEGYLSNADDAGLLNGATVQERSISAHINDALNGSLITERRRSRNYRLESPTPSVLSGRRESMPDAKNYVRLLAEMDDGMTTGSDIGSTDAIEPFANAPVDESSIQIAMSDNILHHHPTFQLSSSLYSPGARHRPVDSDSDVSSNTSSPQLNPIPRPIRTSLSMSRITPDTLSPSGAADMGAELGSSVSSSGSTESEGEKMRKIAKLKRQGSRSSVAAKKGREHRRKHGEEGIERDLFYFIPAGGRGWLNEPYAYGPYSAVYDHGLLPNDLLKPIVFFFLFGSADQSTANWTSHKKHFFVLSSAGKPVWTSSARFDLIRTSPYSRYGDESRISSLMGVIQAIVSFFADNDDSIRSINAGTHKIVFLLKDPLYFVAVARTGESENQVGFASIPLQPDPERPDGVPADQDLRAAYQLRLAAAAGRWVGSNILLAWVGTEVFLDSLSTLFNRDHGFMLGSIQCQRVPRELRDRIGETLAQGRAKVRVFIFIGLADGRLIRIGAGDLLYAMIVANGKLVTLLRPRKHSLHPSDLHLLFNMLTGSTTFRSAESWTPLCLPKFNSKGFLHAYICYIERDVCLLMISTDKDRFFDLSEWKSRIVEVSRSWVSGSEWEYWMGIGVRGNLEDLFRFVFLVWRPHYRGPSEPANIRRAGGVATCGGRNIYDRTSQWIAPSDFMISSDIGIPSLRHFLYKSKLNVQFTCPDLVEPYTTADERRRLFRLYQHTHDRMHSRTRPLKLYYYNSESESMLGWVSRPFVLFNVVGLGKFTNLLQPNPLLSPFPSSPHSTTTDHVVFRALCDLQSTHFQVEYHRELESLVAVDQET</sequence>
<dbReference type="PANTHER" id="PTHR13027:SF7">
    <property type="entry name" value="VACUOLAR FUSION PROTEIN MON1 HOMOLOG"/>
    <property type="match status" value="1"/>
</dbReference>
<comment type="subcellular location">
    <subcellularLocation>
        <location evidence="2">Endosome</location>
        <location evidence="2">Multivesicular body membrane</location>
        <topology evidence="2">Peripheral membrane protein</topology>
    </subcellularLocation>
    <subcellularLocation>
        <location evidence="1">Prevacuolar compartment membrane</location>
        <topology evidence="1">Peripheral membrane protein</topology>
    </subcellularLocation>
</comment>
<feature type="compositionally biased region" description="Low complexity" evidence="5">
    <location>
        <begin position="295"/>
        <end position="309"/>
    </location>
</feature>
<feature type="domain" description="FUZ/MON1/HPS1 second Longin" evidence="7">
    <location>
        <begin position="616"/>
        <end position="712"/>
    </location>
</feature>
<name>A0A433QAS2_9FUNG</name>
<proteinExistence type="predicted"/>
<evidence type="ECO:0000256" key="2">
    <source>
        <dbReference type="ARBA" id="ARBA00004440"/>
    </source>
</evidence>
<dbReference type="GO" id="GO:0035658">
    <property type="term" value="C:Mon1-Ccz1 complex"/>
    <property type="evidence" value="ECO:0007669"/>
    <property type="project" value="TreeGrafter"/>
</dbReference>
<dbReference type="PANTHER" id="PTHR13027">
    <property type="entry name" value="SAND PROTEIN-RELATED"/>
    <property type="match status" value="1"/>
</dbReference>
<feature type="region of interest" description="Disordered" evidence="5">
    <location>
        <begin position="22"/>
        <end position="45"/>
    </location>
</feature>
<accession>A0A433QAS2</accession>
<dbReference type="InterPro" id="IPR043970">
    <property type="entry name" value="FUZ/MON1/HPS1_longin_3"/>
</dbReference>
<dbReference type="Pfam" id="PF19037">
    <property type="entry name" value="Fuz_longin_2"/>
    <property type="match status" value="1"/>
</dbReference>
<feature type="region of interest" description="Disordered" evidence="5">
    <location>
        <begin position="239"/>
        <end position="343"/>
    </location>
</feature>
<dbReference type="Pfam" id="PF19036">
    <property type="entry name" value="Fuz_longin_1"/>
    <property type="match status" value="1"/>
</dbReference>
<dbReference type="GO" id="GO:0016192">
    <property type="term" value="P:vesicle-mediated transport"/>
    <property type="evidence" value="ECO:0007669"/>
    <property type="project" value="InterPro"/>
</dbReference>
<evidence type="ECO:0000313" key="9">
    <source>
        <dbReference type="EMBL" id="RUS26887.1"/>
    </source>
</evidence>
<comment type="caution">
    <text evidence="9">The sequence shown here is derived from an EMBL/GenBank/DDBJ whole genome shotgun (WGS) entry which is preliminary data.</text>
</comment>
<feature type="domain" description="FUZ/MON1/HPS1 first Longin" evidence="6">
    <location>
        <begin position="410"/>
        <end position="499"/>
    </location>
</feature>
<feature type="compositionally biased region" description="Polar residues" evidence="5">
    <location>
        <begin position="274"/>
        <end position="288"/>
    </location>
</feature>
<dbReference type="GO" id="GO:0000329">
    <property type="term" value="C:fungal-type vacuole membrane"/>
    <property type="evidence" value="ECO:0007669"/>
    <property type="project" value="TreeGrafter"/>
</dbReference>
<feature type="domain" description="FUZ/MON1/HPS1 third Longin" evidence="8">
    <location>
        <begin position="797"/>
        <end position="872"/>
    </location>
</feature>
<evidence type="ECO:0000259" key="6">
    <source>
        <dbReference type="Pfam" id="PF19036"/>
    </source>
</evidence>
<evidence type="ECO:0000313" key="10">
    <source>
        <dbReference type="Proteomes" id="UP000274822"/>
    </source>
</evidence>
<organism evidence="9 10">
    <name type="scientific">Jimgerdemannia flammicorona</name>
    <dbReference type="NCBI Taxonomy" id="994334"/>
    <lineage>
        <taxon>Eukaryota</taxon>
        <taxon>Fungi</taxon>
        <taxon>Fungi incertae sedis</taxon>
        <taxon>Mucoromycota</taxon>
        <taxon>Mucoromycotina</taxon>
        <taxon>Endogonomycetes</taxon>
        <taxon>Endogonales</taxon>
        <taxon>Endogonaceae</taxon>
        <taxon>Jimgerdemannia</taxon>
    </lineage>
</organism>
<gene>
    <name evidence="9" type="ORF">BC938DRAFT_483993</name>
</gene>
<dbReference type="Proteomes" id="UP000274822">
    <property type="component" value="Unassembled WGS sequence"/>
</dbReference>
<dbReference type="InterPro" id="IPR043972">
    <property type="entry name" value="FUZ/MON1/HPS1_longin_1"/>
</dbReference>
<reference evidence="9 10" key="1">
    <citation type="journal article" date="2018" name="New Phytol.">
        <title>Phylogenomics of Endogonaceae and evolution of mycorrhizas within Mucoromycota.</title>
        <authorList>
            <person name="Chang Y."/>
            <person name="Desiro A."/>
            <person name="Na H."/>
            <person name="Sandor L."/>
            <person name="Lipzen A."/>
            <person name="Clum A."/>
            <person name="Barry K."/>
            <person name="Grigoriev I.V."/>
            <person name="Martin F.M."/>
            <person name="Stajich J.E."/>
            <person name="Smith M.E."/>
            <person name="Bonito G."/>
            <person name="Spatafora J.W."/>
        </authorList>
    </citation>
    <scope>NUCLEOTIDE SEQUENCE [LARGE SCALE GENOMIC DNA]</scope>
    <source>
        <strain evidence="9 10">AD002</strain>
    </source>
</reference>
<dbReference type="AlphaFoldDB" id="A0A433QAS2"/>
<dbReference type="InterPro" id="IPR043971">
    <property type="entry name" value="FUZ/MON1/HPS1_longin_2"/>
</dbReference>
<dbReference type="GO" id="GO:0006623">
    <property type="term" value="P:protein targeting to vacuole"/>
    <property type="evidence" value="ECO:0007669"/>
    <property type="project" value="InterPro"/>
</dbReference>
<dbReference type="Pfam" id="PF19038">
    <property type="entry name" value="Fuz_longin_3"/>
    <property type="match status" value="1"/>
</dbReference>
<feature type="compositionally biased region" description="Polar residues" evidence="5">
    <location>
        <begin position="24"/>
        <end position="45"/>
    </location>
</feature>
<protein>
    <recommendedName>
        <fullName evidence="3">Vacuolar fusion protein MON1</fullName>
    </recommendedName>
    <alternativeName>
        <fullName evidence="4">Vacuolar fusion protein mon1</fullName>
    </alternativeName>
</protein>
<evidence type="ECO:0000256" key="1">
    <source>
        <dbReference type="ARBA" id="ARBA00004380"/>
    </source>
</evidence>
<dbReference type="InterPro" id="IPR004353">
    <property type="entry name" value="Mon1"/>
</dbReference>
<dbReference type="EMBL" id="RBNJ01009443">
    <property type="protein sequence ID" value="RUS26887.1"/>
    <property type="molecule type" value="Genomic_DNA"/>
</dbReference>